<accession>A0A4U6UGI6</accession>
<evidence type="ECO:0000313" key="1">
    <source>
        <dbReference type="EMBL" id="TKW15291.1"/>
    </source>
</evidence>
<dbReference type="EMBL" id="CM016556">
    <property type="protein sequence ID" value="TKW15291.1"/>
    <property type="molecule type" value="Genomic_DNA"/>
</dbReference>
<evidence type="ECO:0000313" key="2">
    <source>
        <dbReference type="Proteomes" id="UP000298652"/>
    </source>
</evidence>
<dbReference type="Gramene" id="TKW15291">
    <property type="protein sequence ID" value="TKW15291"/>
    <property type="gene ID" value="SEVIR_5G227900v2"/>
</dbReference>
<dbReference type="AlphaFoldDB" id="A0A4U6UGI6"/>
<gene>
    <name evidence="1" type="ORF">SEVIR_5G227900v2</name>
</gene>
<sequence>MGKNQDEIFSWLEDSILALEHGFTDFLEQMGKSWCQKNLSWYCNTWTKRFKMLLWPSNSSLTYTSEVMDPDITTISPVNKLHPQDDILATGSSSPFSYGNQRLKMNLQKKGPNRRPRNMYMDQVQGRNQMASLTIVVMTTQMAILAERTRKQRRLVSLTPQKEKANPKSDTWCTSCFSNFDKKSATYQPLLNLCFIFCTVLAPLRC</sequence>
<dbReference type="Proteomes" id="UP000298652">
    <property type="component" value="Chromosome 5"/>
</dbReference>
<protein>
    <submittedName>
        <fullName evidence="1">Uncharacterized protein</fullName>
    </submittedName>
</protein>
<name>A0A4U6UGI6_SETVI</name>
<proteinExistence type="predicted"/>
<organism evidence="1 2">
    <name type="scientific">Setaria viridis</name>
    <name type="common">Green bristlegrass</name>
    <name type="synonym">Setaria italica subsp. viridis</name>
    <dbReference type="NCBI Taxonomy" id="4556"/>
    <lineage>
        <taxon>Eukaryota</taxon>
        <taxon>Viridiplantae</taxon>
        <taxon>Streptophyta</taxon>
        <taxon>Embryophyta</taxon>
        <taxon>Tracheophyta</taxon>
        <taxon>Spermatophyta</taxon>
        <taxon>Magnoliopsida</taxon>
        <taxon>Liliopsida</taxon>
        <taxon>Poales</taxon>
        <taxon>Poaceae</taxon>
        <taxon>PACMAD clade</taxon>
        <taxon>Panicoideae</taxon>
        <taxon>Panicodae</taxon>
        <taxon>Paniceae</taxon>
        <taxon>Cenchrinae</taxon>
        <taxon>Setaria</taxon>
    </lineage>
</organism>
<keyword evidence="2" id="KW-1185">Reference proteome</keyword>
<reference evidence="1" key="1">
    <citation type="submission" date="2019-03" db="EMBL/GenBank/DDBJ databases">
        <title>WGS assembly of Setaria viridis.</title>
        <authorList>
            <person name="Huang P."/>
            <person name="Jenkins J."/>
            <person name="Grimwood J."/>
            <person name="Barry K."/>
            <person name="Healey A."/>
            <person name="Mamidi S."/>
            <person name="Sreedasyam A."/>
            <person name="Shu S."/>
            <person name="Feldman M."/>
            <person name="Wu J."/>
            <person name="Yu Y."/>
            <person name="Chen C."/>
            <person name="Johnson J."/>
            <person name="Rokhsar D."/>
            <person name="Baxter I."/>
            <person name="Schmutz J."/>
            <person name="Brutnell T."/>
            <person name="Kellogg E."/>
        </authorList>
    </citation>
    <scope>NUCLEOTIDE SEQUENCE [LARGE SCALE GENOMIC DNA]</scope>
</reference>